<dbReference type="AlphaFoldDB" id="A0A4R5KBZ0"/>
<evidence type="ECO:0000259" key="8">
    <source>
        <dbReference type="PROSITE" id="PS50928"/>
    </source>
</evidence>
<evidence type="ECO:0000256" key="5">
    <source>
        <dbReference type="ARBA" id="ARBA00022989"/>
    </source>
</evidence>
<evidence type="ECO:0000256" key="1">
    <source>
        <dbReference type="ARBA" id="ARBA00004651"/>
    </source>
</evidence>
<feature type="transmembrane region" description="Helical" evidence="7">
    <location>
        <begin position="185"/>
        <end position="210"/>
    </location>
</feature>
<proteinExistence type="inferred from homology"/>
<accession>A0A4R5KBZ0</accession>
<dbReference type="Proteomes" id="UP000295636">
    <property type="component" value="Unassembled WGS sequence"/>
</dbReference>
<feature type="transmembrane region" description="Helical" evidence="7">
    <location>
        <begin position="12"/>
        <end position="31"/>
    </location>
</feature>
<dbReference type="InterPro" id="IPR000515">
    <property type="entry name" value="MetI-like"/>
</dbReference>
<evidence type="ECO:0000256" key="7">
    <source>
        <dbReference type="RuleBase" id="RU363032"/>
    </source>
</evidence>
<feature type="transmembrane region" description="Helical" evidence="7">
    <location>
        <begin position="144"/>
        <end position="164"/>
    </location>
</feature>
<keyword evidence="3" id="KW-1003">Cell membrane</keyword>
<feature type="transmembrane region" description="Helical" evidence="7">
    <location>
        <begin position="108"/>
        <end position="132"/>
    </location>
</feature>
<evidence type="ECO:0000256" key="4">
    <source>
        <dbReference type="ARBA" id="ARBA00022692"/>
    </source>
</evidence>
<dbReference type="Pfam" id="PF00528">
    <property type="entry name" value="BPD_transp_1"/>
    <property type="match status" value="1"/>
</dbReference>
<gene>
    <name evidence="9" type="ORF">E1757_31040</name>
</gene>
<reference evidence="9 10" key="1">
    <citation type="submission" date="2019-03" db="EMBL/GenBank/DDBJ databases">
        <title>This is whole genome sequence of Paenibacillus sp MS74 strain.</title>
        <authorList>
            <person name="Trinh H.N."/>
        </authorList>
    </citation>
    <scope>NUCLEOTIDE SEQUENCE [LARGE SCALE GENOMIC DNA]</scope>
    <source>
        <strain evidence="9 10">MS74</strain>
    </source>
</reference>
<dbReference type="CDD" id="cd06261">
    <property type="entry name" value="TM_PBP2"/>
    <property type="match status" value="1"/>
</dbReference>
<keyword evidence="2 7" id="KW-0813">Transport</keyword>
<dbReference type="OrthoDB" id="9771544at2"/>
<feature type="domain" description="ABC transmembrane type-1" evidence="8">
    <location>
        <begin position="73"/>
        <end position="266"/>
    </location>
</feature>
<dbReference type="EMBL" id="SMRT01000023">
    <property type="protein sequence ID" value="TDF92028.1"/>
    <property type="molecule type" value="Genomic_DNA"/>
</dbReference>
<comment type="similarity">
    <text evidence="7">Belongs to the binding-protein-dependent transport system permease family.</text>
</comment>
<comment type="caution">
    <text evidence="9">The sequence shown here is derived from an EMBL/GenBank/DDBJ whole genome shotgun (WGS) entry which is preliminary data.</text>
</comment>
<dbReference type="InterPro" id="IPR035906">
    <property type="entry name" value="MetI-like_sf"/>
</dbReference>
<evidence type="ECO:0000313" key="9">
    <source>
        <dbReference type="EMBL" id="TDF92028.1"/>
    </source>
</evidence>
<dbReference type="Gene3D" id="1.10.3720.10">
    <property type="entry name" value="MetI-like"/>
    <property type="match status" value="1"/>
</dbReference>
<evidence type="ECO:0000313" key="10">
    <source>
        <dbReference type="Proteomes" id="UP000295636"/>
    </source>
</evidence>
<keyword evidence="4 7" id="KW-0812">Transmembrane</keyword>
<feature type="transmembrane region" description="Helical" evidence="7">
    <location>
        <begin position="72"/>
        <end position="96"/>
    </location>
</feature>
<evidence type="ECO:0000256" key="6">
    <source>
        <dbReference type="ARBA" id="ARBA00023136"/>
    </source>
</evidence>
<dbReference type="SUPFAM" id="SSF161098">
    <property type="entry name" value="MetI-like"/>
    <property type="match status" value="1"/>
</dbReference>
<keyword evidence="5 7" id="KW-1133">Transmembrane helix</keyword>
<name>A0A4R5KBZ0_9BACL</name>
<evidence type="ECO:0000256" key="2">
    <source>
        <dbReference type="ARBA" id="ARBA00022448"/>
    </source>
</evidence>
<evidence type="ECO:0000256" key="3">
    <source>
        <dbReference type="ARBA" id="ARBA00022475"/>
    </source>
</evidence>
<keyword evidence="10" id="KW-1185">Reference proteome</keyword>
<protein>
    <submittedName>
        <fullName evidence="9">Carbohydrate ABC transporter permease</fullName>
    </submittedName>
</protein>
<dbReference type="PANTHER" id="PTHR43744:SF6">
    <property type="entry name" value="ABC TRANSPORTER PERMEASE PROTEIN YESQ-RELATED"/>
    <property type="match status" value="1"/>
</dbReference>
<dbReference type="GO" id="GO:0055085">
    <property type="term" value="P:transmembrane transport"/>
    <property type="evidence" value="ECO:0007669"/>
    <property type="project" value="InterPro"/>
</dbReference>
<sequence>MHASGTINRYVYHGVILICSLGMLYPVFWMLSSSFKPQTLIFQDLSLWPSEVTLANYVEGWLGFSGTSFGRFFANSLFIVTVSIVGNLISCSLAAYPFARMEFPLRKFWFAVMMVTIMLPHHVVIIPQYILFKQFDWINTYYPLLVPRFFAVDPFYIFLMVQFMRNLPKELDSAATVDGCGKFQIYWRLILPLSLPALVTTTIFTFIYVWNDFFGPLIYISQVKDFTATLGLSLFISSGEGKSEYGQLFAMSMLSLIPLFSIFVFFQKYLVEGIATSGIK</sequence>
<keyword evidence="6 7" id="KW-0472">Membrane</keyword>
<dbReference type="PROSITE" id="PS50928">
    <property type="entry name" value="ABC_TM1"/>
    <property type="match status" value="1"/>
</dbReference>
<dbReference type="GO" id="GO:0005886">
    <property type="term" value="C:plasma membrane"/>
    <property type="evidence" value="ECO:0007669"/>
    <property type="project" value="UniProtKB-SubCell"/>
</dbReference>
<feature type="transmembrane region" description="Helical" evidence="7">
    <location>
        <begin position="248"/>
        <end position="266"/>
    </location>
</feature>
<dbReference type="PANTHER" id="PTHR43744">
    <property type="entry name" value="ABC TRANSPORTER PERMEASE PROTEIN MG189-RELATED-RELATED"/>
    <property type="match status" value="1"/>
</dbReference>
<comment type="subcellular location">
    <subcellularLocation>
        <location evidence="1 7">Cell membrane</location>
        <topology evidence="1 7">Multi-pass membrane protein</topology>
    </subcellularLocation>
</comment>
<organism evidence="9 10">
    <name type="scientific">Paenibacillus piri</name>
    <dbReference type="NCBI Taxonomy" id="2547395"/>
    <lineage>
        <taxon>Bacteria</taxon>
        <taxon>Bacillati</taxon>
        <taxon>Bacillota</taxon>
        <taxon>Bacilli</taxon>
        <taxon>Bacillales</taxon>
        <taxon>Paenibacillaceae</taxon>
        <taxon>Paenibacillus</taxon>
    </lineage>
</organism>